<feature type="transmembrane region" description="Helical" evidence="1">
    <location>
        <begin position="519"/>
        <end position="544"/>
    </location>
</feature>
<sequence>MSVTDINATPLSTREFLVAGLREESGTWLFVFKSLLAFYVTGWLAMRLALPQPSTAMLTTVIVANRQTGMVLAKSFYRGIGTLLGALVALLIVALFPQQRVLFLSALSLWIGLCAGGATLYRNFKSYAFVLAGYTAAIVALPVVGHPLDVFDSAVWRVSEVLLGLAVSGAVSDLVLPSRIRDDMRRTARAQFANFIEFVQRAMAGKVARSDLEYAHLRFVRDAVTLEDLRSSVIFEDPEARARSGHMLLFNQRFMAASTSLQTLHHLINRLKRNGHEVPANALIALYQPLSDAFNAPTEAGTAARVLLPRLDSARKAINGREAAARAAMNSDHDVLDFDTGVSVLDRFIDELYAYVDTASVLQAPRLAGAAERVRFERGNDFIGAGLAVLRTTLTMGALSLFWIGSAWPLGSSAMLLATIFAGLYASTPNPAQSVKATFAGYLLGMSASFVCVFFVLTQMDGYVLLVAGSAPFLMVGLAMVAWPSTTRIGVGYCMGFAYILAAKNEMSFDGVHFLNDMLAQLAGLAAAGVAFVFVPPAIGSLWLRRRQLERLRRQVGLAATAPLSGLRSRFESINHDLFGQIVAQTERGSHDSRTLLAWALSVHEVGRTLIELRNDMAGRPLPEDIREAVGRAVDALARLYDQPGSPAYLHARQAIAAAIVMTDGDEATRPLLDHLHLLRLALLDDQSVLAVYMPALPPAQGTAHAS</sequence>
<dbReference type="Proteomes" id="UP001620461">
    <property type="component" value="Unassembled WGS sequence"/>
</dbReference>
<feature type="transmembrane region" description="Helical" evidence="1">
    <location>
        <begin position="154"/>
        <end position="176"/>
    </location>
</feature>
<feature type="transmembrane region" description="Helical" evidence="1">
    <location>
        <begin position="410"/>
        <end position="427"/>
    </location>
</feature>
<feature type="transmembrane region" description="Helical" evidence="1">
    <location>
        <begin position="463"/>
        <end position="483"/>
    </location>
</feature>
<feature type="transmembrane region" description="Helical" evidence="1">
    <location>
        <begin position="76"/>
        <end position="96"/>
    </location>
</feature>
<keyword evidence="1" id="KW-1133">Transmembrane helix</keyword>
<feature type="transmembrane region" description="Helical" evidence="1">
    <location>
        <begin position="28"/>
        <end position="50"/>
    </location>
</feature>
<dbReference type="InterPro" id="IPR006726">
    <property type="entry name" value="PHBA_efflux_AaeB/fusaric-R"/>
</dbReference>
<name>A0ABW8JHX6_9GAMM</name>
<dbReference type="RefSeq" id="WP_404547199.1">
    <property type="nucleotide sequence ID" value="NZ_JADIKJ010000010.1"/>
</dbReference>
<reference evidence="2 3" key="1">
    <citation type="submission" date="2020-10" db="EMBL/GenBank/DDBJ databases">
        <title>Phylogeny of dyella-like bacteria.</title>
        <authorList>
            <person name="Fu J."/>
        </authorList>
    </citation>
    <scope>NUCLEOTIDE SEQUENCE [LARGE SCALE GENOMIC DNA]</scope>
    <source>
        <strain evidence="2 3">JP1</strain>
    </source>
</reference>
<evidence type="ECO:0000256" key="1">
    <source>
        <dbReference type="SAM" id="Phobius"/>
    </source>
</evidence>
<dbReference type="Pfam" id="PF04632">
    <property type="entry name" value="FUSC"/>
    <property type="match status" value="1"/>
</dbReference>
<accession>A0ABW8JHX6</accession>
<feature type="transmembrane region" description="Helical" evidence="1">
    <location>
        <begin position="102"/>
        <end position="121"/>
    </location>
</feature>
<keyword evidence="1" id="KW-0812">Transmembrane</keyword>
<comment type="caution">
    <text evidence="2">The sequence shown here is derived from an EMBL/GenBank/DDBJ whole genome shotgun (WGS) entry which is preliminary data.</text>
</comment>
<evidence type="ECO:0000313" key="3">
    <source>
        <dbReference type="Proteomes" id="UP001620461"/>
    </source>
</evidence>
<protein>
    <submittedName>
        <fullName evidence="2">FUSC family protein</fullName>
    </submittedName>
</protein>
<dbReference type="EMBL" id="JADIKJ010000010">
    <property type="protein sequence ID" value="MFK2900707.1"/>
    <property type="molecule type" value="Genomic_DNA"/>
</dbReference>
<keyword evidence="3" id="KW-1185">Reference proteome</keyword>
<organism evidence="2 3">
    <name type="scientific">Dyella jejuensis</name>
    <dbReference type="NCBI Taxonomy" id="1432009"/>
    <lineage>
        <taxon>Bacteria</taxon>
        <taxon>Pseudomonadati</taxon>
        <taxon>Pseudomonadota</taxon>
        <taxon>Gammaproteobacteria</taxon>
        <taxon>Lysobacterales</taxon>
        <taxon>Rhodanobacteraceae</taxon>
        <taxon>Dyella</taxon>
    </lineage>
</organism>
<keyword evidence="1" id="KW-0472">Membrane</keyword>
<evidence type="ECO:0000313" key="2">
    <source>
        <dbReference type="EMBL" id="MFK2900707.1"/>
    </source>
</evidence>
<feature type="transmembrane region" description="Helical" evidence="1">
    <location>
        <begin position="439"/>
        <end position="457"/>
    </location>
</feature>
<proteinExistence type="predicted"/>
<gene>
    <name evidence="2" type="ORF">ISP15_10195</name>
</gene>
<feature type="transmembrane region" description="Helical" evidence="1">
    <location>
        <begin position="128"/>
        <end position="148"/>
    </location>
</feature>